<comment type="caution">
    <text evidence="5">The sequence shown here is derived from an EMBL/GenBank/DDBJ whole genome shotgun (WGS) entry which is preliminary data.</text>
</comment>
<dbReference type="Pfam" id="PF01094">
    <property type="entry name" value="ANF_receptor"/>
    <property type="match status" value="1"/>
</dbReference>
<dbReference type="Proteomes" id="UP001152795">
    <property type="component" value="Unassembled WGS sequence"/>
</dbReference>
<dbReference type="EMBL" id="CACRXK020003180">
    <property type="protein sequence ID" value="CAB3997769.1"/>
    <property type="molecule type" value="Genomic_DNA"/>
</dbReference>
<reference evidence="5" key="1">
    <citation type="submission" date="2020-04" db="EMBL/GenBank/DDBJ databases">
        <authorList>
            <person name="Alioto T."/>
            <person name="Alioto T."/>
            <person name="Gomez Garrido J."/>
        </authorList>
    </citation>
    <scope>NUCLEOTIDE SEQUENCE</scope>
    <source>
        <strain evidence="5">A484AB</strain>
    </source>
</reference>
<gene>
    <name evidence="5" type="ORF">PACLA_8A021605</name>
</gene>
<name>A0A7D9E1G9_PARCT</name>
<keyword evidence="4" id="KW-0472">Membrane</keyword>
<dbReference type="PANTHER" id="PTHR30483">
    <property type="entry name" value="LEUCINE-SPECIFIC-BINDING PROTEIN"/>
    <property type="match status" value="1"/>
</dbReference>
<proteinExistence type="predicted"/>
<keyword evidence="6" id="KW-1185">Reference proteome</keyword>
<keyword evidence="2" id="KW-0812">Transmembrane</keyword>
<sequence>MAVRTHFAALLFILVSAFLLRRVTSLEEYKLGVLLPYSYDMNREYPPAEDYASAITVAVEKVNSDPTLLKGAKLSYVWNNTACNQTKMVEQQHWQIKQGVVGFVGPSCHGRKAAKIAEKHDLAVVSFDCQDTHVSNKELFPNFARTNPQHSKAAFKILAHLKTSGLKRVNIVYQDNHKLLSFKRFLSHLLRRSGVKIASSNKVDLRTFYLGPLPNFLHTLPSTSQATILVTSFGIAREIMYHFQAYLENNTTPILYSKHNFISVPLENMNRNVLYPFKWFFSEFEESTPERMNMTQRAFKRLLVVSDVIDQETNEFRVFEQKLKKKASGKPWFSKTYQGCLFFGGKCIFDKSTSKIPLKGAYLYDAVIQFAAALHELREAGLKTTGKNVVNRLKGRHFIGADGHQHKFDENADVVYDYTVLGLKRDKNNELSMLIMRSCISTSILHIHKYPPYPQVSSISKTSLAIISNHTFEIDHHMYLQGWEKYRAAGRFIPENLLSSHAEKISPRKKKNNCQNLDY</sequence>
<keyword evidence="3" id="KW-1133">Transmembrane helix</keyword>
<evidence type="ECO:0000256" key="3">
    <source>
        <dbReference type="ARBA" id="ARBA00022989"/>
    </source>
</evidence>
<dbReference type="Gene3D" id="3.40.50.2300">
    <property type="match status" value="2"/>
</dbReference>
<evidence type="ECO:0000313" key="6">
    <source>
        <dbReference type="Proteomes" id="UP001152795"/>
    </source>
</evidence>
<dbReference type="PANTHER" id="PTHR30483:SF6">
    <property type="entry name" value="PERIPLASMIC BINDING PROTEIN OF ABC TRANSPORTER FOR NATURAL AMINO ACIDS"/>
    <property type="match status" value="1"/>
</dbReference>
<evidence type="ECO:0000256" key="1">
    <source>
        <dbReference type="ARBA" id="ARBA00004370"/>
    </source>
</evidence>
<dbReference type="GO" id="GO:0016020">
    <property type="term" value="C:membrane"/>
    <property type="evidence" value="ECO:0007669"/>
    <property type="project" value="UniProtKB-SubCell"/>
</dbReference>
<protein>
    <submittedName>
        <fullName evidence="5">Uncharacterized protein</fullName>
    </submittedName>
</protein>
<dbReference type="InterPro" id="IPR001828">
    <property type="entry name" value="ANF_lig-bd_rcpt"/>
</dbReference>
<accession>A0A7D9E1G9</accession>
<dbReference type="AlphaFoldDB" id="A0A7D9E1G9"/>
<dbReference type="InterPro" id="IPR028082">
    <property type="entry name" value="Peripla_BP_I"/>
</dbReference>
<comment type="subcellular location">
    <subcellularLocation>
        <location evidence="1">Membrane</location>
    </subcellularLocation>
</comment>
<dbReference type="SUPFAM" id="SSF53822">
    <property type="entry name" value="Periplasmic binding protein-like I"/>
    <property type="match status" value="1"/>
</dbReference>
<evidence type="ECO:0000256" key="4">
    <source>
        <dbReference type="ARBA" id="ARBA00023136"/>
    </source>
</evidence>
<evidence type="ECO:0000256" key="2">
    <source>
        <dbReference type="ARBA" id="ARBA00022692"/>
    </source>
</evidence>
<organism evidence="5 6">
    <name type="scientific">Paramuricea clavata</name>
    <name type="common">Red gorgonian</name>
    <name type="synonym">Violescent sea-whip</name>
    <dbReference type="NCBI Taxonomy" id="317549"/>
    <lineage>
        <taxon>Eukaryota</taxon>
        <taxon>Metazoa</taxon>
        <taxon>Cnidaria</taxon>
        <taxon>Anthozoa</taxon>
        <taxon>Octocorallia</taxon>
        <taxon>Malacalcyonacea</taxon>
        <taxon>Plexauridae</taxon>
        <taxon>Paramuricea</taxon>
    </lineage>
</organism>
<dbReference type="OrthoDB" id="5971659at2759"/>
<evidence type="ECO:0000313" key="5">
    <source>
        <dbReference type="EMBL" id="CAB3997769.1"/>
    </source>
</evidence>
<dbReference type="InterPro" id="IPR051010">
    <property type="entry name" value="BCAA_transport"/>
</dbReference>